<gene>
    <name evidence="5" type="ORF">FH972_010989</name>
</gene>
<evidence type="ECO:0000256" key="1">
    <source>
        <dbReference type="PROSITE-ProRule" id="PRU00175"/>
    </source>
</evidence>
<evidence type="ECO:0000256" key="2">
    <source>
        <dbReference type="SAM" id="Coils"/>
    </source>
</evidence>
<proteinExistence type="predicted"/>
<feature type="compositionally biased region" description="Basic residues" evidence="3">
    <location>
        <begin position="1"/>
        <end position="16"/>
    </location>
</feature>
<sequence length="722" mass="82355">MGGSEKHKKGKRKPQSKRPNSSSDNNTNNTPRTTASKPELVQTLSDKSTEMVRARYYPAPSDWDPNPELRQAPYGGSGKNNDICNVKLNPYVSLDIDMKDWKFYTEEQLEELLLRKLEAIYNEAYVRLMSYGHPPDVVLKAILTNGHGFGNLDILTNIVQNSLGYIKTGFVIDDKPYRGQQVFGDMKMLVKNSLTVMIYLLRQVRPYLIKGDALWCLLMCNFHLGVASTIKLPFVTNEGESQGVENNRSLHEPSGVCQVRGDQLPGDDKAHDFSKNGPSEKLDNRMKRNPSISKSYKLTPSLEAKLKMNIGNFAAACRATVKMSPKQLQACKSSLPSKKSTESFEWEDSCTVNLVLSSFGNLSLNEKSESEPLDPKVEIISTLVHNIKEIKQQVKERKEWAQKKVVQAAKKLSLDLSELKILRMEREAKQQLKNYKLELEEKTVTKIVQLEDDRRKTGCQADLADAAVKKLKLENAEIRAEVEAFKLSASESDKICVEVVRREKKCLKKILALEKQNNKYREEIEEEKKLSMHLHQQLVDLKKAQEEIEVMWRQKVKAKEFAIAQVQEELRLKEEAEANMKKKQHALHQKMDLDSQRCKDDMQRLEKEISHLELSLDSSNPHYERDVFFTGELGLTRPERDDALENMLPDISELLDFSEEEVIHDRVCLICMENDASIVFLPCAHQVLCANCTENHCKNVQAKCPCCQDPIAHRIRVYGSSS</sequence>
<accession>A0A660KT19</accession>
<feature type="region of interest" description="Disordered" evidence="3">
    <location>
        <begin position="1"/>
        <end position="48"/>
    </location>
</feature>
<dbReference type="PROSITE" id="PS50089">
    <property type="entry name" value="ZF_RING_2"/>
    <property type="match status" value="1"/>
</dbReference>
<feature type="compositionally biased region" description="Basic and acidic residues" evidence="3">
    <location>
        <begin position="266"/>
        <end position="286"/>
    </location>
</feature>
<dbReference type="Proteomes" id="UP000327013">
    <property type="component" value="Chromosome 4"/>
</dbReference>
<dbReference type="PANTHER" id="PTHR46405">
    <property type="entry name" value="OS05G0141500 PROTEIN"/>
    <property type="match status" value="1"/>
</dbReference>
<keyword evidence="6" id="KW-1185">Reference proteome</keyword>
<name>A0A660KT19_9ROSI</name>
<dbReference type="EMBL" id="CM017324">
    <property type="protein sequence ID" value="KAE8038485.1"/>
    <property type="molecule type" value="Genomic_DNA"/>
</dbReference>
<dbReference type="CDD" id="cd23128">
    <property type="entry name" value="RING-HC_MIP1-like"/>
    <property type="match status" value="1"/>
</dbReference>
<evidence type="ECO:0000256" key="3">
    <source>
        <dbReference type="SAM" id="MobiDB-lite"/>
    </source>
</evidence>
<dbReference type="SUPFAM" id="SSF57850">
    <property type="entry name" value="RING/U-box"/>
    <property type="match status" value="1"/>
</dbReference>
<evidence type="ECO:0000313" key="6">
    <source>
        <dbReference type="Proteomes" id="UP000327013"/>
    </source>
</evidence>
<dbReference type="Pfam" id="PF13920">
    <property type="entry name" value="zf-C3HC4_3"/>
    <property type="match status" value="1"/>
</dbReference>
<dbReference type="OrthoDB" id="10251804at2759"/>
<dbReference type="AlphaFoldDB" id="A0A660KT19"/>
<organism evidence="5 6">
    <name type="scientific">Carpinus fangiana</name>
    <dbReference type="NCBI Taxonomy" id="176857"/>
    <lineage>
        <taxon>Eukaryota</taxon>
        <taxon>Viridiplantae</taxon>
        <taxon>Streptophyta</taxon>
        <taxon>Embryophyta</taxon>
        <taxon>Tracheophyta</taxon>
        <taxon>Spermatophyta</taxon>
        <taxon>Magnoliopsida</taxon>
        <taxon>eudicotyledons</taxon>
        <taxon>Gunneridae</taxon>
        <taxon>Pentapetalae</taxon>
        <taxon>rosids</taxon>
        <taxon>fabids</taxon>
        <taxon>Fagales</taxon>
        <taxon>Betulaceae</taxon>
        <taxon>Carpinus</taxon>
    </lineage>
</organism>
<keyword evidence="1" id="KW-0479">Metal-binding</keyword>
<dbReference type="InterPro" id="IPR046527">
    <property type="entry name" value="PIR2-like_helical"/>
</dbReference>
<keyword evidence="1" id="KW-0863">Zinc-finger</keyword>
<evidence type="ECO:0000313" key="5">
    <source>
        <dbReference type="EMBL" id="KAE8038485.1"/>
    </source>
</evidence>
<dbReference type="Gene3D" id="3.30.40.10">
    <property type="entry name" value="Zinc/RING finger domain, C3HC4 (zinc finger)"/>
    <property type="match status" value="1"/>
</dbReference>
<reference evidence="5 6" key="1">
    <citation type="submission" date="2019-06" db="EMBL/GenBank/DDBJ databases">
        <title>A chromosomal-level reference genome of Carpinus fangiana (Coryloideae, Betulaceae).</title>
        <authorList>
            <person name="Yang X."/>
            <person name="Wang Z."/>
            <person name="Zhang L."/>
            <person name="Hao G."/>
            <person name="Liu J."/>
            <person name="Yang Y."/>
        </authorList>
    </citation>
    <scope>NUCLEOTIDE SEQUENCE [LARGE SCALE GENOMIC DNA]</scope>
    <source>
        <strain evidence="5">Cfa_2016G</strain>
        <tissue evidence="5">Leaf</tissue>
    </source>
</reference>
<feature type="coiled-coil region" evidence="2">
    <location>
        <begin position="414"/>
        <end position="615"/>
    </location>
</feature>
<keyword evidence="1" id="KW-0862">Zinc</keyword>
<dbReference type="GO" id="GO:0008270">
    <property type="term" value="F:zinc ion binding"/>
    <property type="evidence" value="ECO:0007669"/>
    <property type="project" value="UniProtKB-KW"/>
</dbReference>
<dbReference type="PANTHER" id="PTHR46405:SF3">
    <property type="entry name" value="RING_U-BOX SUPERFAMILY PROTEIN"/>
    <property type="match status" value="1"/>
</dbReference>
<dbReference type="InterPro" id="IPR013083">
    <property type="entry name" value="Znf_RING/FYVE/PHD"/>
</dbReference>
<dbReference type="InterPro" id="IPR001841">
    <property type="entry name" value="Znf_RING"/>
</dbReference>
<feature type="compositionally biased region" description="Low complexity" evidence="3">
    <location>
        <begin position="20"/>
        <end position="36"/>
    </location>
</feature>
<protein>
    <recommendedName>
        <fullName evidence="4">RING-type domain-containing protein</fullName>
    </recommendedName>
</protein>
<feature type="region of interest" description="Disordered" evidence="3">
    <location>
        <begin position="241"/>
        <end position="294"/>
    </location>
</feature>
<evidence type="ECO:0000259" key="4">
    <source>
        <dbReference type="PROSITE" id="PS50089"/>
    </source>
</evidence>
<dbReference type="Pfam" id="PF20235">
    <property type="entry name" value="PIR2-like_helical"/>
    <property type="match status" value="1"/>
</dbReference>
<feature type="domain" description="RING-type" evidence="4">
    <location>
        <begin position="668"/>
        <end position="708"/>
    </location>
</feature>
<dbReference type="InterPro" id="IPR046934">
    <property type="entry name" value="PIR2-like"/>
</dbReference>
<keyword evidence="2" id="KW-0175">Coiled coil</keyword>